<dbReference type="RefSeq" id="WP_138835567.1">
    <property type="nucleotide sequence ID" value="NZ_VCNI01000002.1"/>
</dbReference>
<dbReference type="PIRSF" id="PIRSF009283">
    <property type="entry name" value="HPP_dOase"/>
    <property type="match status" value="1"/>
</dbReference>
<dbReference type="PROSITE" id="PS51819">
    <property type="entry name" value="VOC"/>
    <property type="match status" value="2"/>
</dbReference>
<dbReference type="EMBL" id="VCNI01000002">
    <property type="protein sequence ID" value="TMU54403.1"/>
    <property type="molecule type" value="Genomic_DNA"/>
</dbReference>
<evidence type="ECO:0000313" key="8">
    <source>
        <dbReference type="Proteomes" id="UP000751614"/>
    </source>
</evidence>
<sequence>METTAIPKIHDSAQDFMPINGTDYIELYVGNSKQAAHFYKTAFGFQSYAYAGLETGLTDRESYVVIQDKIRLVLTSPLKSGTDIGRHIDQHGDGIKVVALWVDDATYAYNAAMERGAKSYMEPEVMEDETGKIVRSGIYTYGETVHIFVERKDYEGTFMPGFKKWETPDYNPESTGLKYVDHMVGNVGWNKMDYWVEFYEKVMGFVNILSFDDNDISTEYTALMSKVMSNGNGRIKFPINEPAEGKKKSQVEEYLDFYEGEGVQHIAVATDDIITTVRQLRSRGVEFLRVPDTYYDAVMDRVGTIDEDIAPLKELGILVDRDDEGYLLQIFTRPVEPRPTMFFEIIQRKGAQSFGKGNFKALFEAIEREQEVRGTLH</sequence>
<dbReference type="CDD" id="cd08342">
    <property type="entry name" value="HPPD_N_like"/>
    <property type="match status" value="1"/>
</dbReference>
<name>A0ABY2WHT6_9FLAO</name>
<keyword evidence="3" id="KW-0479">Metal-binding</keyword>
<dbReference type="PANTHER" id="PTHR11959:SF1">
    <property type="entry name" value="4-HYDROXYPHENYLPYRUVATE DIOXYGENASE"/>
    <property type="match status" value="1"/>
</dbReference>
<evidence type="ECO:0000259" key="6">
    <source>
        <dbReference type="PROSITE" id="PS51819"/>
    </source>
</evidence>
<dbReference type="InterPro" id="IPR004360">
    <property type="entry name" value="Glyas_Fos-R_dOase_dom"/>
</dbReference>
<dbReference type="NCBIfam" id="TIGR01263">
    <property type="entry name" value="4HPPD"/>
    <property type="match status" value="1"/>
</dbReference>
<dbReference type="InterPro" id="IPR037523">
    <property type="entry name" value="VOC_core"/>
</dbReference>
<keyword evidence="4" id="KW-0677">Repeat</keyword>
<dbReference type="SUPFAM" id="SSF54593">
    <property type="entry name" value="Glyoxalase/Bleomycin resistance protein/Dihydroxybiphenyl dioxygenase"/>
    <property type="match status" value="1"/>
</dbReference>
<reference evidence="7 8" key="1">
    <citation type="submission" date="2019-05" db="EMBL/GenBank/DDBJ databases">
        <title>Flagellimonas sp. AsT0115, sp. nov., isolated from a marine red algae, Asparagopsis taxiformis.</title>
        <authorList>
            <person name="Kim J."/>
            <person name="Jeong S.E."/>
            <person name="Jeon C.O."/>
        </authorList>
    </citation>
    <scope>NUCLEOTIDE SEQUENCE [LARGE SCALE GENOMIC DNA]</scope>
    <source>
        <strain evidence="7 8">AsT0115</strain>
    </source>
</reference>
<evidence type="ECO:0000256" key="5">
    <source>
        <dbReference type="ARBA" id="ARBA00023004"/>
    </source>
</evidence>
<feature type="domain" description="VOC" evidence="6">
    <location>
        <begin position="21"/>
        <end position="151"/>
    </location>
</feature>
<proteinExistence type="inferred from homology"/>
<protein>
    <submittedName>
        <fullName evidence="7">4-hydroxyphenylpyruvate dioxygenase</fullName>
        <ecNumber evidence="7">1.13.11.27</ecNumber>
    </submittedName>
</protein>
<comment type="cofactor">
    <cofactor evidence="1">
        <name>Fe cation</name>
        <dbReference type="ChEBI" id="CHEBI:24875"/>
    </cofactor>
</comment>
<keyword evidence="7" id="KW-0560">Oxidoreductase</keyword>
<keyword evidence="7" id="KW-0223">Dioxygenase</keyword>
<keyword evidence="5" id="KW-0408">Iron</keyword>
<dbReference type="InterPro" id="IPR029068">
    <property type="entry name" value="Glyas_Bleomycin-R_OHBP_Dase"/>
</dbReference>
<dbReference type="InterPro" id="IPR041735">
    <property type="entry name" value="4OHPhenylPyrv_dOase_C"/>
</dbReference>
<dbReference type="Pfam" id="PF00903">
    <property type="entry name" value="Glyoxalase"/>
    <property type="match status" value="2"/>
</dbReference>
<evidence type="ECO:0000313" key="7">
    <source>
        <dbReference type="EMBL" id="TMU54403.1"/>
    </source>
</evidence>
<evidence type="ECO:0000256" key="2">
    <source>
        <dbReference type="ARBA" id="ARBA00005877"/>
    </source>
</evidence>
<feature type="domain" description="VOC" evidence="6">
    <location>
        <begin position="179"/>
        <end position="333"/>
    </location>
</feature>
<dbReference type="InterPro" id="IPR005956">
    <property type="entry name" value="4OHPhenylPyrv_dOase"/>
</dbReference>
<comment type="similarity">
    <text evidence="2">Belongs to the 4HPPD family.</text>
</comment>
<dbReference type="CDD" id="cd07250">
    <property type="entry name" value="HPPD_C_like"/>
    <property type="match status" value="1"/>
</dbReference>
<comment type="caution">
    <text evidence="7">The sequence shown here is derived from an EMBL/GenBank/DDBJ whole genome shotgun (WGS) entry which is preliminary data.</text>
</comment>
<dbReference type="InterPro" id="IPR041736">
    <property type="entry name" value="4OHPhenylPyrv_dOase_N"/>
</dbReference>
<dbReference type="PANTHER" id="PTHR11959">
    <property type="entry name" value="4-HYDROXYPHENYLPYRUVATE DIOXYGENASE"/>
    <property type="match status" value="1"/>
</dbReference>
<accession>A0ABY2WHT6</accession>
<gene>
    <name evidence="7" type="primary">hppD</name>
    <name evidence="7" type="ORF">FGG15_09270</name>
</gene>
<organism evidence="7 8">
    <name type="scientific">Flagellimonas algicola</name>
    <dbReference type="NCBI Taxonomy" id="2583815"/>
    <lineage>
        <taxon>Bacteria</taxon>
        <taxon>Pseudomonadati</taxon>
        <taxon>Bacteroidota</taxon>
        <taxon>Flavobacteriia</taxon>
        <taxon>Flavobacteriales</taxon>
        <taxon>Flavobacteriaceae</taxon>
        <taxon>Flagellimonas</taxon>
    </lineage>
</organism>
<dbReference type="Gene3D" id="3.10.180.10">
    <property type="entry name" value="2,3-Dihydroxybiphenyl 1,2-Dioxygenase, domain 1"/>
    <property type="match status" value="2"/>
</dbReference>
<evidence type="ECO:0000256" key="1">
    <source>
        <dbReference type="ARBA" id="ARBA00001962"/>
    </source>
</evidence>
<dbReference type="GO" id="GO:0003868">
    <property type="term" value="F:4-hydroxyphenylpyruvate dioxygenase activity"/>
    <property type="evidence" value="ECO:0007669"/>
    <property type="project" value="UniProtKB-EC"/>
</dbReference>
<dbReference type="Proteomes" id="UP000751614">
    <property type="component" value="Unassembled WGS sequence"/>
</dbReference>
<evidence type="ECO:0000256" key="3">
    <source>
        <dbReference type="ARBA" id="ARBA00022723"/>
    </source>
</evidence>
<evidence type="ECO:0000256" key="4">
    <source>
        <dbReference type="ARBA" id="ARBA00022737"/>
    </source>
</evidence>
<dbReference type="EC" id="1.13.11.27" evidence="7"/>
<keyword evidence="8" id="KW-1185">Reference proteome</keyword>